<reference evidence="24 25" key="1">
    <citation type="journal article" date="2013" name="Nature">
        <title>Insights into bilaterian evolution from three spiralian genomes.</title>
        <authorList>
            <person name="Simakov O."/>
            <person name="Marletaz F."/>
            <person name="Cho S.J."/>
            <person name="Edsinger-Gonzales E."/>
            <person name="Havlak P."/>
            <person name="Hellsten U."/>
            <person name="Kuo D.H."/>
            <person name="Larsson T."/>
            <person name="Lv J."/>
            <person name="Arendt D."/>
            <person name="Savage R."/>
            <person name="Osoegawa K."/>
            <person name="de Jong P."/>
            <person name="Grimwood J."/>
            <person name="Chapman J.A."/>
            <person name="Shapiro H."/>
            <person name="Aerts A."/>
            <person name="Otillar R.P."/>
            <person name="Terry A.Y."/>
            <person name="Boore J.L."/>
            <person name="Grigoriev I.V."/>
            <person name="Lindberg D.R."/>
            <person name="Seaver E.C."/>
            <person name="Weisblat D.A."/>
            <person name="Putnam N.H."/>
            <person name="Rokhsar D.S."/>
        </authorList>
    </citation>
    <scope>NUCLEOTIDE SEQUENCE [LARGE SCALE GENOMIC DNA]</scope>
</reference>
<dbReference type="Proteomes" id="UP000030746">
    <property type="component" value="Unassembled WGS sequence"/>
</dbReference>
<keyword evidence="15 23" id="KW-0472">Membrane</keyword>
<evidence type="ECO:0000256" key="16">
    <source>
        <dbReference type="ARBA" id="ARBA00023166"/>
    </source>
</evidence>
<evidence type="ECO:0000256" key="23">
    <source>
        <dbReference type="SAM" id="Phobius"/>
    </source>
</evidence>
<evidence type="ECO:0000256" key="8">
    <source>
        <dbReference type="ARBA" id="ARBA00022824"/>
    </source>
</evidence>
<evidence type="ECO:0000256" key="21">
    <source>
        <dbReference type="ARBA" id="ARBA00047795"/>
    </source>
</evidence>
<dbReference type="KEGG" id="lgi:LOTGIDRAFT_103100"/>
<comment type="catalytic activity">
    <reaction evidence="21">
        <text>cholesterol + NADP(+) = 7-dehydrocholesterol + NADPH + H(+)</text>
        <dbReference type="Rhea" id="RHEA:23984"/>
        <dbReference type="ChEBI" id="CHEBI:15378"/>
        <dbReference type="ChEBI" id="CHEBI:16113"/>
        <dbReference type="ChEBI" id="CHEBI:17759"/>
        <dbReference type="ChEBI" id="CHEBI:57783"/>
        <dbReference type="ChEBI" id="CHEBI:58349"/>
        <dbReference type="EC" id="1.3.1.21"/>
    </reaction>
    <physiologicalReaction direction="right-to-left" evidence="21">
        <dbReference type="Rhea" id="RHEA:23986"/>
    </physiologicalReaction>
</comment>
<dbReference type="InterPro" id="IPR018083">
    <property type="entry name" value="Sterol_reductase_CS"/>
</dbReference>
<keyword evidence="13" id="KW-0756">Sterol biosynthesis</keyword>
<comment type="similarity">
    <text evidence="3">Belongs to the ERG4/ERG24 family.</text>
</comment>
<dbReference type="GO" id="GO:0006695">
    <property type="term" value="P:cholesterol biosynthetic process"/>
    <property type="evidence" value="ECO:0007669"/>
    <property type="project" value="UniProtKB-UniPathway"/>
</dbReference>
<keyword evidence="5" id="KW-0153">Cholesterol metabolism</keyword>
<evidence type="ECO:0000256" key="13">
    <source>
        <dbReference type="ARBA" id="ARBA00023011"/>
    </source>
</evidence>
<evidence type="ECO:0000256" key="10">
    <source>
        <dbReference type="ARBA" id="ARBA00022955"/>
    </source>
</evidence>
<comment type="pathway">
    <text evidence="2">Steroid biosynthesis; cholesterol biosynthesis.</text>
</comment>
<organism evidence="24 25">
    <name type="scientific">Lottia gigantea</name>
    <name type="common">Giant owl limpet</name>
    <dbReference type="NCBI Taxonomy" id="225164"/>
    <lineage>
        <taxon>Eukaryota</taxon>
        <taxon>Metazoa</taxon>
        <taxon>Spiralia</taxon>
        <taxon>Lophotrochozoa</taxon>
        <taxon>Mollusca</taxon>
        <taxon>Gastropoda</taxon>
        <taxon>Patellogastropoda</taxon>
        <taxon>Lottioidea</taxon>
        <taxon>Lottiidae</taxon>
        <taxon>Lottia</taxon>
    </lineage>
</organism>
<keyword evidence="10" id="KW-0752">Steroid biosynthesis</keyword>
<comment type="subcellular location">
    <subcellularLocation>
        <location evidence="1">Endoplasmic reticulum membrane</location>
        <topology evidence="1">Multi-pass membrane protein</topology>
    </subcellularLocation>
</comment>
<dbReference type="PANTHER" id="PTHR21257:SF38">
    <property type="entry name" value="7-DEHYDROCHOLESTEROL REDUCTASE"/>
    <property type="match status" value="1"/>
</dbReference>
<evidence type="ECO:0000256" key="5">
    <source>
        <dbReference type="ARBA" id="ARBA00022548"/>
    </source>
</evidence>
<dbReference type="Gene3D" id="1.20.120.1630">
    <property type="match status" value="1"/>
</dbReference>
<evidence type="ECO:0000256" key="19">
    <source>
        <dbReference type="ARBA" id="ARBA00039984"/>
    </source>
</evidence>
<evidence type="ECO:0000256" key="14">
    <source>
        <dbReference type="ARBA" id="ARBA00023098"/>
    </source>
</evidence>
<dbReference type="EC" id="1.3.1.21" evidence="18"/>
<dbReference type="InterPro" id="IPR001171">
    <property type="entry name" value="ERG24_DHCR-like"/>
</dbReference>
<feature type="transmembrane region" description="Helical" evidence="23">
    <location>
        <begin position="137"/>
        <end position="156"/>
    </location>
</feature>
<evidence type="ECO:0000256" key="3">
    <source>
        <dbReference type="ARBA" id="ARBA00005402"/>
    </source>
</evidence>
<dbReference type="Pfam" id="PF01222">
    <property type="entry name" value="ERG4_ERG24"/>
    <property type="match status" value="1"/>
</dbReference>
<accession>V4AML0</accession>
<feature type="transmembrane region" description="Helical" evidence="23">
    <location>
        <begin position="292"/>
        <end position="314"/>
    </location>
</feature>
<evidence type="ECO:0000256" key="6">
    <source>
        <dbReference type="ARBA" id="ARBA00022692"/>
    </source>
</evidence>
<dbReference type="FunFam" id="1.20.120.1630:FF:000006">
    <property type="entry name" value="Putative 7-dehydrocholesterol reductase"/>
    <property type="match status" value="1"/>
</dbReference>
<dbReference type="RefSeq" id="XP_009043959.1">
    <property type="nucleotide sequence ID" value="XM_009045711.1"/>
</dbReference>
<evidence type="ECO:0000256" key="9">
    <source>
        <dbReference type="ARBA" id="ARBA00022857"/>
    </source>
</evidence>
<feature type="transmembrane region" description="Helical" evidence="23">
    <location>
        <begin position="228"/>
        <end position="247"/>
    </location>
</feature>
<evidence type="ECO:0000256" key="4">
    <source>
        <dbReference type="ARBA" id="ARBA00022516"/>
    </source>
</evidence>
<feature type="transmembrane region" description="Helical" evidence="23">
    <location>
        <begin position="320"/>
        <end position="342"/>
    </location>
</feature>
<evidence type="ECO:0000313" key="25">
    <source>
        <dbReference type="Proteomes" id="UP000030746"/>
    </source>
</evidence>
<feature type="transmembrane region" description="Helical" evidence="23">
    <location>
        <begin position="253"/>
        <end position="271"/>
    </location>
</feature>
<feature type="transmembrane region" description="Helical" evidence="23">
    <location>
        <begin position="402"/>
        <end position="430"/>
    </location>
</feature>
<dbReference type="EMBL" id="KB199650">
    <property type="protein sequence ID" value="ESP05414.1"/>
    <property type="molecule type" value="Genomic_DNA"/>
</dbReference>
<evidence type="ECO:0000256" key="1">
    <source>
        <dbReference type="ARBA" id="ARBA00004477"/>
    </source>
</evidence>
<dbReference type="HOGENOM" id="CLU_015631_0_0_1"/>
<keyword evidence="4" id="KW-0444">Lipid biosynthesis</keyword>
<sequence>MSKSQSGDVLTNGFSEYKDGYEKLSQSTCHQFLRRHLNNTVIPILLICFVPNLVIFLWFTAVKCNGSYLKMLEVFSGVSVFDGLYSIWSQVRFGSWTTSSILIGYCVYALAMMKLLPGKRVEGPVTPKGNVPVYKDNGFLFYITTMGLFAILTVVLKQFGSSPTIVYDRFDEVLTTLNIFSFVFCWFLYIKGLFAPSTTDSGTTGNVILDYYWGTELYPRIFGFDIKTFTNCRFGMMVWALLVSIFALKSYELHGFVDSMFVCATLQLIYITKFFWWEAGYLKTIDIMLDRAGFYICWGCLVYVPGLYTSVSLYNVNQPVHLGPLLTSLFLGMGIVSIYINYQADEQKQQVRYANGNCLVWGKKPEIIRATYRLENGDKKESILLASGWWGLSRHFHYIPEIMLAFCWTIPSLLYNLMPYSYVIFLVILLTHRSFRDDEKCGNKYGVFWREYCQKVPHRIVPGLF</sequence>
<keyword evidence="7" id="KW-0152">Cholesterol biosynthesis</keyword>
<evidence type="ECO:0000256" key="18">
    <source>
        <dbReference type="ARBA" id="ARBA00038851"/>
    </source>
</evidence>
<evidence type="ECO:0000256" key="2">
    <source>
        <dbReference type="ARBA" id="ARBA00004770"/>
    </source>
</evidence>
<keyword evidence="25" id="KW-1185">Reference proteome</keyword>
<evidence type="ECO:0000256" key="7">
    <source>
        <dbReference type="ARBA" id="ARBA00022778"/>
    </source>
</evidence>
<evidence type="ECO:0000256" key="11">
    <source>
        <dbReference type="ARBA" id="ARBA00022989"/>
    </source>
</evidence>
<dbReference type="PANTHER" id="PTHR21257">
    <property type="entry name" value="DELTA(14)-STEROL REDUCTASE"/>
    <property type="match status" value="1"/>
</dbReference>
<evidence type="ECO:0000256" key="15">
    <source>
        <dbReference type="ARBA" id="ARBA00023136"/>
    </source>
</evidence>
<comment type="catalytic activity">
    <reaction evidence="22">
        <text>7-dehydrodesmosterol + NADPH + H(+) = desmosterol + NADP(+)</text>
        <dbReference type="Rhea" id="RHEA:46740"/>
        <dbReference type="ChEBI" id="CHEBI:15378"/>
        <dbReference type="ChEBI" id="CHEBI:17737"/>
        <dbReference type="ChEBI" id="CHEBI:27910"/>
        <dbReference type="ChEBI" id="CHEBI:57783"/>
        <dbReference type="ChEBI" id="CHEBI:58349"/>
    </reaction>
    <physiologicalReaction direction="left-to-right" evidence="22">
        <dbReference type="Rhea" id="RHEA:46741"/>
    </physiologicalReaction>
</comment>
<dbReference type="GO" id="GO:0016132">
    <property type="term" value="P:brassinosteroid biosynthetic process"/>
    <property type="evidence" value="ECO:0007669"/>
    <property type="project" value="TreeGrafter"/>
</dbReference>
<evidence type="ECO:0000256" key="22">
    <source>
        <dbReference type="ARBA" id="ARBA00047826"/>
    </source>
</evidence>
<keyword evidence="17" id="KW-0753">Steroid metabolism</keyword>
<dbReference type="UniPathway" id="UPA00063"/>
<dbReference type="GO" id="GO:0047598">
    <property type="term" value="F:7-dehydrocholesterol reductase activity"/>
    <property type="evidence" value="ECO:0007669"/>
    <property type="project" value="UniProtKB-EC"/>
</dbReference>
<dbReference type="OrthoDB" id="5326588at2759"/>
<protein>
    <recommendedName>
        <fullName evidence="19">7-dehydrocholesterol reductase</fullName>
        <ecNumber evidence="18">1.3.1.21</ecNumber>
    </recommendedName>
    <alternativeName>
        <fullName evidence="20">Sterol Delta(7)-reductase</fullName>
    </alternativeName>
</protein>
<keyword evidence="14" id="KW-0443">Lipid metabolism</keyword>
<dbReference type="PROSITE" id="PS01018">
    <property type="entry name" value="STEROL_REDUCT_2"/>
    <property type="match status" value="1"/>
</dbReference>
<evidence type="ECO:0000313" key="24">
    <source>
        <dbReference type="EMBL" id="ESP05414.1"/>
    </source>
</evidence>
<dbReference type="STRING" id="225164.V4AML0"/>
<keyword evidence="11 23" id="KW-1133">Transmembrane helix</keyword>
<dbReference type="GeneID" id="20229699"/>
<proteinExistence type="inferred from homology"/>
<evidence type="ECO:0000256" key="17">
    <source>
        <dbReference type="ARBA" id="ARBA00023221"/>
    </source>
</evidence>
<keyword evidence="16" id="KW-1207">Sterol metabolism</keyword>
<keyword evidence="8" id="KW-0256">Endoplasmic reticulum</keyword>
<keyword evidence="6 23" id="KW-0812">Transmembrane</keyword>
<feature type="transmembrane region" description="Helical" evidence="23">
    <location>
        <begin position="94"/>
        <end position="116"/>
    </location>
</feature>
<evidence type="ECO:0000256" key="12">
    <source>
        <dbReference type="ARBA" id="ARBA00023002"/>
    </source>
</evidence>
<gene>
    <name evidence="24" type="ORF">LOTGIDRAFT_103100</name>
</gene>
<dbReference type="GO" id="GO:0005789">
    <property type="term" value="C:endoplasmic reticulum membrane"/>
    <property type="evidence" value="ECO:0007669"/>
    <property type="project" value="UniProtKB-SubCell"/>
</dbReference>
<name>V4AML0_LOTGI</name>
<dbReference type="AlphaFoldDB" id="V4AML0"/>
<dbReference type="CTD" id="20229699"/>
<feature type="transmembrane region" description="Helical" evidence="23">
    <location>
        <begin position="41"/>
        <end position="59"/>
    </location>
</feature>
<keyword evidence="12" id="KW-0560">Oxidoreductase</keyword>
<keyword evidence="9" id="KW-0521">NADP</keyword>
<feature type="transmembrane region" description="Helical" evidence="23">
    <location>
        <begin position="176"/>
        <end position="194"/>
    </location>
</feature>
<dbReference type="OMA" id="WGKPAEC"/>
<evidence type="ECO:0000256" key="20">
    <source>
        <dbReference type="ARBA" id="ARBA00042688"/>
    </source>
</evidence>